<evidence type="ECO:0000259" key="3">
    <source>
        <dbReference type="PROSITE" id="PS51186"/>
    </source>
</evidence>
<accession>A0A091AUF6</accession>
<dbReference type="Proteomes" id="UP000029385">
    <property type="component" value="Unassembled WGS sequence"/>
</dbReference>
<evidence type="ECO:0000313" key="5">
    <source>
        <dbReference type="Proteomes" id="UP000029385"/>
    </source>
</evidence>
<dbReference type="InterPro" id="IPR000182">
    <property type="entry name" value="GNAT_dom"/>
</dbReference>
<dbReference type="GO" id="GO:0016747">
    <property type="term" value="F:acyltransferase activity, transferring groups other than amino-acyl groups"/>
    <property type="evidence" value="ECO:0007669"/>
    <property type="project" value="InterPro"/>
</dbReference>
<organism evidence="4 5">
    <name type="scientific">Arenimonas oryziterrae DSM 21050 = YC6267</name>
    <dbReference type="NCBI Taxonomy" id="1121015"/>
    <lineage>
        <taxon>Bacteria</taxon>
        <taxon>Pseudomonadati</taxon>
        <taxon>Pseudomonadota</taxon>
        <taxon>Gammaproteobacteria</taxon>
        <taxon>Lysobacterales</taxon>
        <taxon>Lysobacteraceae</taxon>
        <taxon>Arenimonas</taxon>
    </lineage>
</organism>
<dbReference type="CDD" id="cd04301">
    <property type="entry name" value="NAT_SF"/>
    <property type="match status" value="1"/>
</dbReference>
<gene>
    <name evidence="4" type="ORF">N789_07965</name>
</gene>
<dbReference type="PROSITE" id="PS51186">
    <property type="entry name" value="GNAT"/>
    <property type="match status" value="1"/>
</dbReference>
<dbReference type="STRING" id="1121015.GCA_000420545_02044"/>
<dbReference type="EMBL" id="AVCI01000004">
    <property type="protein sequence ID" value="KFN43873.1"/>
    <property type="molecule type" value="Genomic_DNA"/>
</dbReference>
<name>A0A091AUF6_9GAMM</name>
<feature type="domain" description="N-acetyltransferase" evidence="3">
    <location>
        <begin position="36"/>
        <end position="191"/>
    </location>
</feature>
<dbReference type="PATRIC" id="fig|1121015.4.peg.1083"/>
<dbReference type="AlphaFoldDB" id="A0A091AUF6"/>
<keyword evidence="2" id="KW-0012">Acyltransferase</keyword>
<dbReference type="eggNOG" id="COG1247">
    <property type="taxonomic scope" value="Bacteria"/>
</dbReference>
<protein>
    <recommendedName>
        <fullName evidence="3">N-acetyltransferase domain-containing protein</fullName>
    </recommendedName>
</protein>
<evidence type="ECO:0000313" key="4">
    <source>
        <dbReference type="EMBL" id="KFN43873.1"/>
    </source>
</evidence>
<dbReference type="PANTHER" id="PTHR43072">
    <property type="entry name" value="N-ACETYLTRANSFERASE"/>
    <property type="match status" value="1"/>
</dbReference>
<dbReference type="SUPFAM" id="SSF55729">
    <property type="entry name" value="Acyl-CoA N-acyltransferases (Nat)"/>
    <property type="match status" value="1"/>
</dbReference>
<dbReference type="InterPro" id="IPR016181">
    <property type="entry name" value="Acyl_CoA_acyltransferase"/>
</dbReference>
<evidence type="ECO:0000256" key="1">
    <source>
        <dbReference type="ARBA" id="ARBA00022679"/>
    </source>
</evidence>
<keyword evidence="1" id="KW-0808">Transferase</keyword>
<proteinExistence type="predicted"/>
<keyword evidence="5" id="KW-1185">Reference proteome</keyword>
<comment type="caution">
    <text evidence="4">The sequence shown here is derived from an EMBL/GenBank/DDBJ whole genome shotgun (WGS) entry which is preliminary data.</text>
</comment>
<evidence type="ECO:0000256" key="2">
    <source>
        <dbReference type="ARBA" id="ARBA00023315"/>
    </source>
</evidence>
<dbReference type="PANTHER" id="PTHR43072:SF23">
    <property type="entry name" value="UPF0039 PROTEIN C11D3.02C"/>
    <property type="match status" value="1"/>
</dbReference>
<dbReference type="Gene3D" id="3.40.630.30">
    <property type="match status" value="1"/>
</dbReference>
<sequence length="191" mass="21661">MPESEPAMTPIEPVLPWALDKNYPRWTETLRDLSQVVVRPVTAQDAAEERSFIEALSPQSCRYRFLGQVRHPSEALITQLTDIDYQHDVAFAAVVKHDSREEFVGVARYNTDPTGMTCEFAVTVLDDWQHKGLGTVLVRHLIDVARARGIRYLYSVDSAENLAMADLARFLGFNRQSDTQDSSQVVHSLWL</sequence>
<reference evidence="4 5" key="1">
    <citation type="submission" date="2013-09" db="EMBL/GenBank/DDBJ databases">
        <title>Genome sequencing of Arenimonas oryziterrae.</title>
        <authorList>
            <person name="Chen F."/>
            <person name="Wang G."/>
        </authorList>
    </citation>
    <scope>NUCLEOTIDE SEQUENCE [LARGE SCALE GENOMIC DNA]</scope>
    <source>
        <strain evidence="4 5">YC6267</strain>
    </source>
</reference>
<dbReference type="Pfam" id="PF00583">
    <property type="entry name" value="Acetyltransf_1"/>
    <property type="match status" value="1"/>
</dbReference>